<protein>
    <submittedName>
        <fullName evidence="2">PE-PPE domain-containing protein</fullName>
    </submittedName>
</protein>
<dbReference type="Gene3D" id="3.40.50.1820">
    <property type="entry name" value="alpha/beta hydrolase"/>
    <property type="match status" value="1"/>
</dbReference>
<dbReference type="InterPro" id="IPR013228">
    <property type="entry name" value="PE-PPE_C"/>
</dbReference>
<gene>
    <name evidence="2" type="ORF">KIH27_18175</name>
</gene>
<name>A0ABS5RMI0_9MYCO</name>
<dbReference type="RefSeq" id="WP_214094373.1">
    <property type="nucleotide sequence ID" value="NZ_JAHCLR010000046.1"/>
</dbReference>
<dbReference type="InterPro" id="IPR029058">
    <property type="entry name" value="AB_hydrolase_fold"/>
</dbReference>
<feature type="domain" description="PE-PPE" evidence="1">
    <location>
        <begin position="91"/>
        <end position="338"/>
    </location>
</feature>
<keyword evidence="3" id="KW-1185">Reference proteome</keyword>
<dbReference type="Proteomes" id="UP001519535">
    <property type="component" value="Unassembled WGS sequence"/>
</dbReference>
<accession>A0ABS5RMI0</accession>
<proteinExistence type="predicted"/>
<organism evidence="2 3">
    <name type="scientific">Mycolicibacter acidiphilus</name>
    <dbReference type="NCBI Taxonomy" id="2835306"/>
    <lineage>
        <taxon>Bacteria</taxon>
        <taxon>Bacillati</taxon>
        <taxon>Actinomycetota</taxon>
        <taxon>Actinomycetes</taxon>
        <taxon>Mycobacteriales</taxon>
        <taxon>Mycobacteriaceae</taxon>
        <taxon>Mycolicibacter</taxon>
    </lineage>
</organism>
<dbReference type="Pfam" id="PF08237">
    <property type="entry name" value="PE-PPE"/>
    <property type="match status" value="1"/>
</dbReference>
<dbReference type="EMBL" id="JAHCLR010000046">
    <property type="protein sequence ID" value="MBS9535516.1"/>
    <property type="molecule type" value="Genomic_DNA"/>
</dbReference>
<reference evidence="2 3" key="1">
    <citation type="submission" date="2021-05" db="EMBL/GenBank/DDBJ databases">
        <title>Mycobacterium acidophilum sp. nov., an extremely acid-tolerant member of the genus Mycobacterium.</title>
        <authorList>
            <person name="Xia J."/>
        </authorList>
    </citation>
    <scope>NUCLEOTIDE SEQUENCE [LARGE SCALE GENOMIC DNA]</scope>
    <source>
        <strain evidence="2 3">M1</strain>
    </source>
</reference>
<evidence type="ECO:0000259" key="1">
    <source>
        <dbReference type="Pfam" id="PF08237"/>
    </source>
</evidence>
<evidence type="ECO:0000313" key="3">
    <source>
        <dbReference type="Proteomes" id="UP001519535"/>
    </source>
</evidence>
<comment type="caution">
    <text evidence="2">The sequence shown here is derived from an EMBL/GenBank/DDBJ whole genome shotgun (WGS) entry which is preliminary data.</text>
</comment>
<evidence type="ECO:0000313" key="2">
    <source>
        <dbReference type="EMBL" id="MBS9535516.1"/>
    </source>
</evidence>
<sequence>MTARGLRSLGSVSLAVLGTAALGVAPVLTPGLSAALKTVAAEATLLDTEAWIMGGSGLPIPPADYMAAITDRFIDPSSPKFDGQQIFPVTAQNPLFTPEGLYPLTGVKTLELDPSLVQGVQILDQTIHQQIADGNHLVVLGYSQSATINSLEMKNLLALPADQRPTADQLSFVMLGDPSNPDGGLLSRFDITSLPGVGAKLPELTIPSLGVTFSGATPADGPWDTAIYTQEYDGFAGFPKYPLNFLADLNAFLGIMFVHGTYPSLTDAQLATAELLPGSKDLPFELPDGTTTAADATNYYMIPTENLPLLDLLRGNPFGNAIADLLQPDLKVLVNLGYGSIDDGWDQGPANVATPFGFMPSFGTGAGEINPTDLVNALSSGAEKGFNDFLADLHSMSTASADVGQHAAAVALPSLTEIANTLASVASTGYSTLLPTADIANALFTTLPTYTFDLFSQYLAAGDLVNALGMPMAAMTGLTTMAAGFEVMVLQSAASTISAELSGLFG</sequence>